<comment type="caution">
    <text evidence="4">The sequence shown here is derived from an EMBL/GenBank/DDBJ whole genome shotgun (WGS) entry which is preliminary data.</text>
</comment>
<evidence type="ECO:0000256" key="1">
    <source>
        <dbReference type="ARBA" id="ARBA00023125"/>
    </source>
</evidence>
<gene>
    <name evidence="4" type="ORF">SE17_04780</name>
</gene>
<evidence type="ECO:0000256" key="3">
    <source>
        <dbReference type="RuleBase" id="RU000524"/>
    </source>
</evidence>
<dbReference type="EMBL" id="LJCR01000084">
    <property type="protein sequence ID" value="KPV54268.1"/>
    <property type="molecule type" value="Genomic_DNA"/>
</dbReference>
<feature type="short sequence motif" description="Important for interaction with partner proteins" evidence="2">
    <location>
        <begin position="159"/>
        <end position="164"/>
    </location>
</feature>
<keyword evidence="1 2" id="KW-0238">DNA-binding</keyword>
<keyword evidence="2" id="KW-0235">DNA replication</keyword>
<keyword evidence="5" id="KW-1185">Reference proteome</keyword>
<keyword evidence="2" id="KW-0233">DNA recombination</keyword>
<evidence type="ECO:0000256" key="2">
    <source>
        <dbReference type="HAMAP-Rule" id="MF_00984"/>
    </source>
</evidence>
<dbReference type="PANTHER" id="PTHR10302:SF27">
    <property type="entry name" value="SINGLE-STRANDED DNA-BINDING PROTEIN"/>
    <property type="match status" value="1"/>
</dbReference>
<dbReference type="GO" id="GO:0003697">
    <property type="term" value="F:single-stranded DNA binding"/>
    <property type="evidence" value="ECO:0007669"/>
    <property type="project" value="UniProtKB-UniRule"/>
</dbReference>
<evidence type="ECO:0000313" key="5">
    <source>
        <dbReference type="Proteomes" id="UP000050509"/>
    </source>
</evidence>
<accession>A0A0P9DL77</accession>
<dbReference type="GO" id="GO:0006281">
    <property type="term" value="P:DNA repair"/>
    <property type="evidence" value="ECO:0007669"/>
    <property type="project" value="UniProtKB-UniRule"/>
</dbReference>
<dbReference type="GO" id="GO:0006260">
    <property type="term" value="P:DNA replication"/>
    <property type="evidence" value="ECO:0007669"/>
    <property type="project" value="UniProtKB-UniRule"/>
</dbReference>
<keyword evidence="2" id="KW-0234">DNA repair</keyword>
<evidence type="ECO:0000313" key="4">
    <source>
        <dbReference type="EMBL" id="KPV54268.1"/>
    </source>
</evidence>
<sequence>MSKDLNKVQLTGRLGADPELRQTPQGHSVTTFRVASNRSWRTAEGEAHEDTEWFRVVAWNKLADICAQWMMKGSRVYVEGRLQTRQWEDQDGQTRYLSEVLANDIIILDTRRDQTAASGEPVAASTAPAATLPAATVPARPARAAKVAALPRGTNTFDEEDLPF</sequence>
<dbReference type="GO" id="GO:0009295">
    <property type="term" value="C:nucleoid"/>
    <property type="evidence" value="ECO:0007669"/>
    <property type="project" value="TreeGrafter"/>
</dbReference>
<dbReference type="NCBIfam" id="TIGR00621">
    <property type="entry name" value="ssb"/>
    <property type="match status" value="1"/>
</dbReference>
<dbReference type="PATRIC" id="fig|186479.3.peg.10414"/>
<dbReference type="AlphaFoldDB" id="A0A0P9DL77"/>
<dbReference type="GO" id="GO:0006310">
    <property type="term" value="P:DNA recombination"/>
    <property type="evidence" value="ECO:0007669"/>
    <property type="project" value="UniProtKB-UniRule"/>
</dbReference>
<dbReference type="InterPro" id="IPR000424">
    <property type="entry name" value="Primosome_PriB/ssb"/>
</dbReference>
<dbReference type="Pfam" id="PF00436">
    <property type="entry name" value="SSB"/>
    <property type="match status" value="1"/>
</dbReference>
<dbReference type="PANTHER" id="PTHR10302">
    <property type="entry name" value="SINGLE-STRANDED DNA-BINDING PROTEIN"/>
    <property type="match status" value="1"/>
</dbReference>
<comment type="function">
    <text evidence="2">Plays an important role in DNA replication, recombination and repair. Binds to ssDNA and to an array of partner proteins to recruit them to their sites of action during DNA metabolism.</text>
</comment>
<dbReference type="CDD" id="cd04496">
    <property type="entry name" value="SSB_OBF"/>
    <property type="match status" value="1"/>
</dbReference>
<organism evidence="4 5">
    <name type="scientific">Kouleothrix aurantiaca</name>
    <dbReference type="NCBI Taxonomy" id="186479"/>
    <lineage>
        <taxon>Bacteria</taxon>
        <taxon>Bacillati</taxon>
        <taxon>Chloroflexota</taxon>
        <taxon>Chloroflexia</taxon>
        <taxon>Chloroflexales</taxon>
        <taxon>Roseiflexineae</taxon>
        <taxon>Roseiflexaceae</taxon>
        <taxon>Kouleothrix</taxon>
    </lineage>
</organism>
<dbReference type="PROSITE" id="PS50935">
    <property type="entry name" value="SSB"/>
    <property type="match status" value="1"/>
</dbReference>
<dbReference type="InterPro" id="IPR011344">
    <property type="entry name" value="ssDNA-bd"/>
</dbReference>
<dbReference type="Gene3D" id="2.40.50.140">
    <property type="entry name" value="Nucleic acid-binding proteins"/>
    <property type="match status" value="1"/>
</dbReference>
<name>A0A0P9DL77_9CHLR</name>
<protein>
    <recommendedName>
        <fullName evidence="2 3">Single-stranded DNA-binding protein</fullName>
        <shortName evidence="2">SSB</shortName>
    </recommendedName>
</protein>
<comment type="subunit">
    <text evidence="2">Homotetramer.</text>
</comment>
<dbReference type="Proteomes" id="UP000050509">
    <property type="component" value="Unassembled WGS sequence"/>
</dbReference>
<dbReference type="HAMAP" id="MF_00984">
    <property type="entry name" value="SSB"/>
    <property type="match status" value="1"/>
</dbReference>
<reference evidence="4 5" key="1">
    <citation type="submission" date="2015-09" db="EMBL/GenBank/DDBJ databases">
        <title>Draft genome sequence of Kouleothrix aurantiaca JCM 19913.</title>
        <authorList>
            <person name="Hemp J."/>
        </authorList>
    </citation>
    <scope>NUCLEOTIDE SEQUENCE [LARGE SCALE GENOMIC DNA]</scope>
    <source>
        <strain evidence="4 5">COM-B</strain>
    </source>
</reference>
<dbReference type="SUPFAM" id="SSF50249">
    <property type="entry name" value="Nucleic acid-binding proteins"/>
    <property type="match status" value="1"/>
</dbReference>
<proteinExistence type="inferred from homology"/>
<keyword evidence="2" id="KW-0227">DNA damage</keyword>
<comment type="caution">
    <text evidence="2">Lacks conserved residue(s) required for the propagation of feature annotation.</text>
</comment>
<dbReference type="InterPro" id="IPR012340">
    <property type="entry name" value="NA-bd_OB-fold"/>
</dbReference>